<reference evidence="1" key="1">
    <citation type="journal article" date="2019" name="PeerJ">
        <title>Genes of the pig, Sus scrofa, reconstructed with EvidentialGene.</title>
        <authorList>
            <person name="Gilbert D.G."/>
        </authorList>
    </citation>
    <scope>NUCLEOTIDE SEQUENCE</scope>
</reference>
<name>A0A480GC60_PIG</name>
<dbReference type="EMBL" id="DQIR01086208">
    <property type="protein sequence ID" value="HDA41684.1"/>
    <property type="molecule type" value="Transcribed_RNA"/>
</dbReference>
<accession>A0A480GC60</accession>
<dbReference type="AlphaFoldDB" id="A0A480GC60"/>
<dbReference type="EMBL" id="DQIR01054289">
    <property type="protein sequence ID" value="HDA09765.1"/>
    <property type="molecule type" value="Transcribed_RNA"/>
</dbReference>
<sequence length="133" mass="14242">MELLTISCLERMHGSPSVDVSLDLAKRTHRAAERHHKVITNGPRDAVASPVEGPHCDTRSTQAAFVQVRCNLNRQAREAKYATETDAAVAEAIAQACLPVGGLRDGATSGLSHNDHWSLSLHFGCRILSGCGS</sequence>
<protein>
    <submittedName>
        <fullName evidence="1">Placenta-specific gene 8 protein</fullName>
    </submittedName>
</protein>
<organism evidence="1">
    <name type="scientific">Sus scrofa</name>
    <name type="common">Pig</name>
    <dbReference type="NCBI Taxonomy" id="9823"/>
    <lineage>
        <taxon>Eukaryota</taxon>
        <taxon>Metazoa</taxon>
        <taxon>Chordata</taxon>
        <taxon>Craniata</taxon>
        <taxon>Vertebrata</taxon>
        <taxon>Euteleostomi</taxon>
        <taxon>Mammalia</taxon>
        <taxon>Eutheria</taxon>
        <taxon>Laurasiatheria</taxon>
        <taxon>Artiodactyla</taxon>
        <taxon>Suina</taxon>
        <taxon>Suidae</taxon>
        <taxon>Sus</taxon>
    </lineage>
</organism>
<proteinExistence type="predicted"/>
<evidence type="ECO:0000313" key="1">
    <source>
        <dbReference type="EMBL" id="HDA09765.1"/>
    </source>
</evidence>